<name>A0ABD1RG09_9LAMI</name>
<dbReference type="PANTHER" id="PTHR31374:SF148">
    <property type="entry name" value="AUXIN-RESPONSIVE PROTEIN SAUR36-LIKE"/>
    <property type="match status" value="1"/>
</dbReference>
<protein>
    <submittedName>
        <fullName evidence="2">Uncharacterized protein</fullName>
    </submittedName>
</protein>
<comment type="similarity">
    <text evidence="1">Belongs to the ARG7 family.</text>
</comment>
<keyword evidence="3" id="KW-1185">Reference proteome</keyword>
<accession>A0ABD1RG09</accession>
<evidence type="ECO:0000256" key="1">
    <source>
        <dbReference type="ARBA" id="ARBA00006974"/>
    </source>
</evidence>
<dbReference type="AlphaFoldDB" id="A0ABD1RG09"/>
<dbReference type="Proteomes" id="UP001604336">
    <property type="component" value="Unassembled WGS sequence"/>
</dbReference>
<dbReference type="InterPro" id="IPR003676">
    <property type="entry name" value="SAUR_fam"/>
</dbReference>
<evidence type="ECO:0000313" key="3">
    <source>
        <dbReference type="Proteomes" id="UP001604336"/>
    </source>
</evidence>
<evidence type="ECO:0000313" key="2">
    <source>
        <dbReference type="EMBL" id="KAL2487367.1"/>
    </source>
</evidence>
<proteinExistence type="inferred from homology"/>
<organism evidence="2 3">
    <name type="scientific">Abeliophyllum distichum</name>
    <dbReference type="NCBI Taxonomy" id="126358"/>
    <lineage>
        <taxon>Eukaryota</taxon>
        <taxon>Viridiplantae</taxon>
        <taxon>Streptophyta</taxon>
        <taxon>Embryophyta</taxon>
        <taxon>Tracheophyta</taxon>
        <taxon>Spermatophyta</taxon>
        <taxon>Magnoliopsida</taxon>
        <taxon>eudicotyledons</taxon>
        <taxon>Gunneridae</taxon>
        <taxon>Pentapetalae</taxon>
        <taxon>asterids</taxon>
        <taxon>lamiids</taxon>
        <taxon>Lamiales</taxon>
        <taxon>Oleaceae</taxon>
        <taxon>Forsythieae</taxon>
        <taxon>Abeliophyllum</taxon>
    </lineage>
</organism>
<comment type="caution">
    <text evidence="2">The sequence shown here is derived from an EMBL/GenBank/DDBJ whole genome shotgun (WGS) entry which is preliminary data.</text>
</comment>
<sequence length="171" mass="19621">MAFQYGILSKNPVELLQKRIPPEAASMLVYIVQEVFEQEREQWTMPDAGCISCQLHLNIVDERGLLILNLLRRTLRKLLTCIDDDFGEDEVSLLYNLPVDVKEGHFVVHTVDGESRRFVVKLSYLAHPGFLNLLQQAEEEFGFRQKGNLAVPCGYGDIQRLLETKKENTGW</sequence>
<dbReference type="PANTHER" id="PTHR31374">
    <property type="entry name" value="AUXIN-INDUCED PROTEIN-LIKE-RELATED"/>
    <property type="match status" value="1"/>
</dbReference>
<dbReference type="EMBL" id="JBFOLK010000009">
    <property type="protein sequence ID" value="KAL2487367.1"/>
    <property type="molecule type" value="Genomic_DNA"/>
</dbReference>
<reference evidence="3" key="1">
    <citation type="submission" date="2024-07" db="EMBL/GenBank/DDBJ databases">
        <title>Two chromosome-level genome assemblies of Korean endemic species Abeliophyllum distichum and Forsythia ovata (Oleaceae).</title>
        <authorList>
            <person name="Jang H."/>
        </authorList>
    </citation>
    <scope>NUCLEOTIDE SEQUENCE [LARGE SCALE GENOMIC DNA]</scope>
</reference>
<dbReference type="Pfam" id="PF02519">
    <property type="entry name" value="Auxin_inducible"/>
    <property type="match status" value="1"/>
</dbReference>
<gene>
    <name evidence="2" type="ORF">Adt_32123</name>
</gene>